<dbReference type="SUPFAM" id="SSF46955">
    <property type="entry name" value="Putative DNA-binding domain"/>
    <property type="match status" value="1"/>
</dbReference>
<dbReference type="Gene3D" id="1.10.1660.10">
    <property type="match status" value="1"/>
</dbReference>
<sequence length="117" mass="13833">MDKNNDTKLYWSTKELAEHLGEPIHTVRYWEGEFSSFLKPRTTISGRYQYSREDLKTAALIKHLLREKHYTIAGAKDYLRNRKSGNMDKKDIIDTLLEVKDKLYKIRAELNAIKDNE</sequence>
<evidence type="ECO:0000313" key="2">
    <source>
        <dbReference type="EMBL" id="MBO8447014.1"/>
    </source>
</evidence>
<gene>
    <name evidence="2" type="ORF">IAC32_04640</name>
</gene>
<accession>A0A9D9HDL3</accession>
<dbReference type="Proteomes" id="UP000823637">
    <property type="component" value="Unassembled WGS sequence"/>
</dbReference>
<dbReference type="EMBL" id="JADIMR010000071">
    <property type="protein sequence ID" value="MBO8447014.1"/>
    <property type="molecule type" value="Genomic_DNA"/>
</dbReference>
<dbReference type="GO" id="GO:0006355">
    <property type="term" value="P:regulation of DNA-templated transcription"/>
    <property type="evidence" value="ECO:0007669"/>
    <property type="project" value="InterPro"/>
</dbReference>
<dbReference type="GO" id="GO:0003677">
    <property type="term" value="F:DNA binding"/>
    <property type="evidence" value="ECO:0007669"/>
    <property type="project" value="InterPro"/>
</dbReference>
<proteinExistence type="predicted"/>
<dbReference type="InterPro" id="IPR000551">
    <property type="entry name" value="MerR-type_HTH_dom"/>
</dbReference>
<feature type="domain" description="HTH merR-type" evidence="1">
    <location>
        <begin position="12"/>
        <end position="81"/>
    </location>
</feature>
<reference evidence="2" key="1">
    <citation type="submission" date="2020-10" db="EMBL/GenBank/DDBJ databases">
        <authorList>
            <person name="Gilroy R."/>
        </authorList>
    </citation>
    <scope>NUCLEOTIDE SEQUENCE</scope>
    <source>
        <strain evidence="2">D3-1215</strain>
    </source>
</reference>
<dbReference type="InterPro" id="IPR009061">
    <property type="entry name" value="DNA-bd_dom_put_sf"/>
</dbReference>
<organism evidence="2 3">
    <name type="scientific">Candidatus Enterocola intestinipullorum</name>
    <dbReference type="NCBI Taxonomy" id="2840783"/>
    <lineage>
        <taxon>Bacteria</taxon>
        <taxon>Pseudomonadati</taxon>
        <taxon>Bacteroidota</taxon>
        <taxon>Bacteroidia</taxon>
        <taxon>Bacteroidales</taxon>
        <taxon>Candidatus Enterocola</taxon>
    </lineage>
</organism>
<evidence type="ECO:0000259" key="1">
    <source>
        <dbReference type="Pfam" id="PF13411"/>
    </source>
</evidence>
<evidence type="ECO:0000313" key="3">
    <source>
        <dbReference type="Proteomes" id="UP000823637"/>
    </source>
</evidence>
<protein>
    <submittedName>
        <fullName evidence="2">MerR family transcriptional regulator</fullName>
    </submittedName>
</protein>
<reference evidence="2" key="2">
    <citation type="journal article" date="2021" name="PeerJ">
        <title>Extensive microbial diversity within the chicken gut microbiome revealed by metagenomics and culture.</title>
        <authorList>
            <person name="Gilroy R."/>
            <person name="Ravi A."/>
            <person name="Getino M."/>
            <person name="Pursley I."/>
            <person name="Horton D.L."/>
            <person name="Alikhan N.F."/>
            <person name="Baker D."/>
            <person name="Gharbi K."/>
            <person name="Hall N."/>
            <person name="Watson M."/>
            <person name="Adriaenssens E.M."/>
            <person name="Foster-Nyarko E."/>
            <person name="Jarju S."/>
            <person name="Secka A."/>
            <person name="Antonio M."/>
            <person name="Oren A."/>
            <person name="Chaudhuri R.R."/>
            <person name="La Ragione R."/>
            <person name="Hildebrand F."/>
            <person name="Pallen M.J."/>
        </authorList>
    </citation>
    <scope>NUCLEOTIDE SEQUENCE</scope>
    <source>
        <strain evidence="2">D3-1215</strain>
    </source>
</reference>
<comment type="caution">
    <text evidence="2">The sequence shown here is derived from an EMBL/GenBank/DDBJ whole genome shotgun (WGS) entry which is preliminary data.</text>
</comment>
<dbReference type="Pfam" id="PF13411">
    <property type="entry name" value="MerR_1"/>
    <property type="match status" value="1"/>
</dbReference>
<name>A0A9D9HDL3_9BACT</name>
<dbReference type="AlphaFoldDB" id="A0A9D9HDL3"/>